<keyword evidence="6" id="KW-0564">Palmitate</keyword>
<evidence type="ECO:0000256" key="9">
    <source>
        <dbReference type="ARBA" id="ARBA00048048"/>
    </source>
</evidence>
<dbReference type="InterPro" id="IPR001594">
    <property type="entry name" value="Palmitoyltrfase_DHHC"/>
</dbReference>
<feature type="region of interest" description="Disordered" evidence="11">
    <location>
        <begin position="581"/>
        <end position="631"/>
    </location>
</feature>
<comment type="subcellular location">
    <subcellularLocation>
        <location evidence="1">Membrane</location>
        <topology evidence="1">Multi-pass membrane protein</topology>
    </subcellularLocation>
</comment>
<feature type="region of interest" description="Disordered" evidence="11">
    <location>
        <begin position="1"/>
        <end position="46"/>
    </location>
</feature>
<evidence type="ECO:0000256" key="7">
    <source>
        <dbReference type="ARBA" id="ARBA00023288"/>
    </source>
</evidence>
<evidence type="ECO:0000259" key="12">
    <source>
        <dbReference type="Pfam" id="PF01529"/>
    </source>
</evidence>
<feature type="transmembrane region" description="Helical" evidence="10">
    <location>
        <begin position="201"/>
        <end position="221"/>
    </location>
</feature>
<name>A0AAN7A879_9PEZI</name>
<reference evidence="13" key="1">
    <citation type="journal article" date="2023" name="Mol. Phylogenet. Evol.">
        <title>Genome-scale phylogeny and comparative genomics of the fungal order Sordariales.</title>
        <authorList>
            <person name="Hensen N."/>
            <person name="Bonometti L."/>
            <person name="Westerberg I."/>
            <person name="Brannstrom I.O."/>
            <person name="Guillou S."/>
            <person name="Cros-Aarteil S."/>
            <person name="Calhoun S."/>
            <person name="Haridas S."/>
            <person name="Kuo A."/>
            <person name="Mondo S."/>
            <person name="Pangilinan J."/>
            <person name="Riley R."/>
            <person name="LaButti K."/>
            <person name="Andreopoulos B."/>
            <person name="Lipzen A."/>
            <person name="Chen C."/>
            <person name="Yan M."/>
            <person name="Daum C."/>
            <person name="Ng V."/>
            <person name="Clum A."/>
            <person name="Steindorff A."/>
            <person name="Ohm R.A."/>
            <person name="Martin F."/>
            <person name="Silar P."/>
            <person name="Natvig D.O."/>
            <person name="Lalanne C."/>
            <person name="Gautier V."/>
            <person name="Ament-Velasquez S.L."/>
            <person name="Kruys A."/>
            <person name="Hutchinson M.I."/>
            <person name="Powell A.J."/>
            <person name="Barry K."/>
            <person name="Miller A.N."/>
            <person name="Grigoriev I.V."/>
            <person name="Debuchy R."/>
            <person name="Gladieux P."/>
            <person name="Hiltunen Thoren M."/>
            <person name="Johannesson H."/>
        </authorList>
    </citation>
    <scope>NUCLEOTIDE SEQUENCE</scope>
    <source>
        <strain evidence="13">CBS 892.96</strain>
    </source>
</reference>
<dbReference type="EC" id="2.3.1.225" evidence="10"/>
<comment type="caution">
    <text evidence="13">The sequence shown here is derived from an EMBL/GenBank/DDBJ whole genome shotgun (WGS) entry which is preliminary data.</text>
</comment>
<dbReference type="GO" id="GO:0016020">
    <property type="term" value="C:membrane"/>
    <property type="evidence" value="ECO:0007669"/>
    <property type="project" value="UniProtKB-SubCell"/>
</dbReference>
<evidence type="ECO:0000256" key="6">
    <source>
        <dbReference type="ARBA" id="ARBA00023139"/>
    </source>
</evidence>
<dbReference type="EMBL" id="MU866157">
    <property type="protein sequence ID" value="KAK4177713.1"/>
    <property type="molecule type" value="Genomic_DNA"/>
</dbReference>
<evidence type="ECO:0000256" key="10">
    <source>
        <dbReference type="RuleBase" id="RU079119"/>
    </source>
</evidence>
<keyword evidence="14" id="KW-1185">Reference proteome</keyword>
<dbReference type="Proteomes" id="UP001302321">
    <property type="component" value="Unassembled WGS sequence"/>
</dbReference>
<comment type="domain">
    <text evidence="10">The DHHC domain is required for palmitoyltransferase activity.</text>
</comment>
<comment type="catalytic activity">
    <reaction evidence="9 10">
        <text>L-cysteinyl-[protein] + hexadecanoyl-CoA = S-hexadecanoyl-L-cysteinyl-[protein] + CoA</text>
        <dbReference type="Rhea" id="RHEA:36683"/>
        <dbReference type="Rhea" id="RHEA-COMP:10131"/>
        <dbReference type="Rhea" id="RHEA-COMP:11032"/>
        <dbReference type="ChEBI" id="CHEBI:29950"/>
        <dbReference type="ChEBI" id="CHEBI:57287"/>
        <dbReference type="ChEBI" id="CHEBI:57379"/>
        <dbReference type="ChEBI" id="CHEBI:74151"/>
        <dbReference type="EC" id="2.3.1.225"/>
    </reaction>
</comment>
<gene>
    <name evidence="13" type="ORF">QBC36DRAFT_236016</name>
</gene>
<dbReference type="PANTHER" id="PTHR12246">
    <property type="entry name" value="PALMITOYLTRANSFERASE ZDHHC16"/>
    <property type="match status" value="1"/>
</dbReference>
<dbReference type="InterPro" id="IPR039859">
    <property type="entry name" value="PFA4/ZDH16/20/ERF2-like"/>
</dbReference>
<evidence type="ECO:0000313" key="13">
    <source>
        <dbReference type="EMBL" id="KAK4177713.1"/>
    </source>
</evidence>
<keyword evidence="3 10" id="KW-0812">Transmembrane</keyword>
<evidence type="ECO:0000256" key="5">
    <source>
        <dbReference type="ARBA" id="ARBA00023136"/>
    </source>
</evidence>
<keyword evidence="2 10" id="KW-0808">Transferase</keyword>
<feature type="transmembrane region" description="Helical" evidence="10">
    <location>
        <begin position="95"/>
        <end position="113"/>
    </location>
</feature>
<organism evidence="13 14">
    <name type="scientific">Triangularia setosa</name>
    <dbReference type="NCBI Taxonomy" id="2587417"/>
    <lineage>
        <taxon>Eukaryota</taxon>
        <taxon>Fungi</taxon>
        <taxon>Dikarya</taxon>
        <taxon>Ascomycota</taxon>
        <taxon>Pezizomycotina</taxon>
        <taxon>Sordariomycetes</taxon>
        <taxon>Sordariomycetidae</taxon>
        <taxon>Sordariales</taxon>
        <taxon>Podosporaceae</taxon>
        <taxon>Triangularia</taxon>
    </lineage>
</organism>
<dbReference type="PROSITE" id="PS50216">
    <property type="entry name" value="DHHC"/>
    <property type="match status" value="1"/>
</dbReference>
<keyword evidence="8 10" id="KW-0012">Acyltransferase</keyword>
<feature type="compositionally biased region" description="Basic and acidic residues" evidence="11">
    <location>
        <begin position="328"/>
        <end position="338"/>
    </location>
</feature>
<protein>
    <recommendedName>
        <fullName evidence="10">Palmitoyltransferase</fullName>
        <ecNumber evidence="10">2.3.1.225</ecNumber>
    </recommendedName>
</protein>
<feature type="region of interest" description="Disordered" evidence="11">
    <location>
        <begin position="328"/>
        <end position="349"/>
    </location>
</feature>
<evidence type="ECO:0000313" key="14">
    <source>
        <dbReference type="Proteomes" id="UP001302321"/>
    </source>
</evidence>
<feature type="domain" description="Palmitoyltransferase DHHC" evidence="12">
    <location>
        <begin position="153"/>
        <end position="279"/>
    </location>
</feature>
<keyword evidence="7" id="KW-0449">Lipoprotein</keyword>
<keyword evidence="5 10" id="KW-0472">Membrane</keyword>
<proteinExistence type="inferred from homology"/>
<evidence type="ECO:0000256" key="4">
    <source>
        <dbReference type="ARBA" id="ARBA00022989"/>
    </source>
</evidence>
<accession>A0AAN7A879</accession>
<evidence type="ECO:0000256" key="8">
    <source>
        <dbReference type="ARBA" id="ARBA00023315"/>
    </source>
</evidence>
<dbReference type="GO" id="GO:0019706">
    <property type="term" value="F:protein-cysteine S-palmitoyltransferase activity"/>
    <property type="evidence" value="ECO:0007669"/>
    <property type="project" value="UniProtKB-EC"/>
</dbReference>
<dbReference type="Pfam" id="PF01529">
    <property type="entry name" value="DHHC"/>
    <property type="match status" value="1"/>
</dbReference>
<feature type="transmembrane region" description="Helical" evidence="10">
    <location>
        <begin position="62"/>
        <end position="83"/>
    </location>
</feature>
<keyword evidence="4 10" id="KW-1133">Transmembrane helix</keyword>
<sequence length="631" mass="70776">MDATSLSRSPPPSPSPTLYIHSSSTSRFSPIRDRDASPSRCDSSTENMGSARRWARKIERTCCTCATYFPLAFVYGITTWAVYVLWNLCSTPSRVTWLGTTYKLVGFALYTMLNWCYTTAVFTPPGSTTNDHGYSTLPTHAAPSATSYTVKSNGELRFCKKCQARKPDRAHHCSTCRRCVLKMDHHCPWLATCIGLRNHKAFLLFLIYTTIFSLYAFLGSASWVWEEIFANTTYVENLMPVNYICLAIVAGIIGIVVGAFTGWHIYLATRGQTTIECLEKTRYLTPLRETMHRTYINQHTPGQGVQLPSYGQQLLDIHQNAIPGVTRPEEGEELRQDPSHPSFNPELQAGSRRFTPSEMEQYRARKRYEEFMDEQDATKLPNAFDLGAKRNLLHLFGPVPLFWPIPVCNTTGDGWSWEPSPKWLEARDRIAREREQQRERERIAGWGADSDYPEPDHQPPVVIVDGGAGRHYLQPSNPTSRVNSPLPSPGNRKTPSKADRILGRDPNLYVDDPVSPGLNVGQQDVSLRRLSPAGRTVDEELEEIDIEIDEDTEQPEEVKQEEIRAKKERIAMNVVTNGRWGAGARSPLLISSPRLGQGGSGTSSPRLGGMGSGASTPRREYNREEDDDGVD</sequence>
<dbReference type="AlphaFoldDB" id="A0AAN7A879"/>
<comment type="similarity">
    <text evidence="10">Belongs to the DHHC palmitoyltransferase family.</text>
</comment>
<feature type="compositionally biased region" description="Polar residues" evidence="11">
    <location>
        <begin position="474"/>
        <end position="485"/>
    </location>
</feature>
<evidence type="ECO:0000256" key="11">
    <source>
        <dbReference type="SAM" id="MobiDB-lite"/>
    </source>
</evidence>
<evidence type="ECO:0000256" key="1">
    <source>
        <dbReference type="ARBA" id="ARBA00004141"/>
    </source>
</evidence>
<evidence type="ECO:0000256" key="3">
    <source>
        <dbReference type="ARBA" id="ARBA00022692"/>
    </source>
</evidence>
<evidence type="ECO:0000256" key="2">
    <source>
        <dbReference type="ARBA" id="ARBA00022679"/>
    </source>
</evidence>
<feature type="region of interest" description="Disordered" evidence="11">
    <location>
        <begin position="466"/>
        <end position="505"/>
    </location>
</feature>
<reference evidence="13" key="2">
    <citation type="submission" date="2023-05" db="EMBL/GenBank/DDBJ databases">
        <authorList>
            <consortium name="Lawrence Berkeley National Laboratory"/>
            <person name="Steindorff A."/>
            <person name="Hensen N."/>
            <person name="Bonometti L."/>
            <person name="Westerberg I."/>
            <person name="Brannstrom I.O."/>
            <person name="Guillou S."/>
            <person name="Cros-Aarteil S."/>
            <person name="Calhoun S."/>
            <person name="Haridas S."/>
            <person name="Kuo A."/>
            <person name="Mondo S."/>
            <person name="Pangilinan J."/>
            <person name="Riley R."/>
            <person name="Labutti K."/>
            <person name="Andreopoulos B."/>
            <person name="Lipzen A."/>
            <person name="Chen C."/>
            <person name="Yanf M."/>
            <person name="Daum C."/>
            <person name="Ng V."/>
            <person name="Clum A."/>
            <person name="Ohm R."/>
            <person name="Martin F."/>
            <person name="Silar P."/>
            <person name="Natvig D."/>
            <person name="Lalanne C."/>
            <person name="Gautier V."/>
            <person name="Ament-Velasquez S.L."/>
            <person name="Kruys A."/>
            <person name="Hutchinson M.I."/>
            <person name="Powell A.J."/>
            <person name="Barry K."/>
            <person name="Miller A.N."/>
            <person name="Grigoriev I.V."/>
            <person name="Debuchy R."/>
            <person name="Gladieux P."/>
            <person name="Thoren M.H."/>
            <person name="Johannesson H."/>
        </authorList>
    </citation>
    <scope>NUCLEOTIDE SEQUENCE</scope>
    <source>
        <strain evidence="13">CBS 892.96</strain>
    </source>
</reference>
<feature type="transmembrane region" description="Helical" evidence="10">
    <location>
        <begin position="241"/>
        <end position="266"/>
    </location>
</feature>